<dbReference type="PANTHER" id="PTHR21679">
    <property type="entry name" value="DOMAIN OF UNKNOWN FUNCTION DB DOMAIN-CONTAINING PROTEIN-RELATED"/>
    <property type="match status" value="1"/>
</dbReference>
<dbReference type="InterPro" id="IPR002602">
    <property type="entry name" value="DB"/>
</dbReference>
<feature type="chain" id="PRO_5037069559" description="Domain of unknown function DB domain-containing protein" evidence="1">
    <location>
        <begin position="21"/>
        <end position="137"/>
    </location>
</feature>
<dbReference type="Pfam" id="PF01682">
    <property type="entry name" value="DB"/>
    <property type="match status" value="1"/>
</dbReference>
<dbReference type="Proteomes" id="UP000887578">
    <property type="component" value="Unplaced"/>
</dbReference>
<accession>A0A914QTZ4</accession>
<proteinExistence type="predicted"/>
<sequence length="137" mass="15575">MKAAVLCLFVLVVGVVFVDMIDIYDQAFLKCCKEKGIRSSCQPYCSYEKKADVVLKAFKAGKCDFDTEGPSYYQCLENEKDNRRCCESKGVGADAALKYCLDKCDGTKPIKPDHKYFNCKPYAQKIRDCGEFSHYLR</sequence>
<evidence type="ECO:0000256" key="1">
    <source>
        <dbReference type="SAM" id="SignalP"/>
    </source>
</evidence>
<protein>
    <recommendedName>
        <fullName evidence="2">Domain of unknown function DB domain-containing protein</fullName>
    </recommendedName>
</protein>
<name>A0A914QTZ4_9BILA</name>
<dbReference type="WBParaSite" id="PDA_v2.g7412.t1">
    <property type="protein sequence ID" value="PDA_v2.g7412.t1"/>
    <property type="gene ID" value="PDA_v2.g7412"/>
</dbReference>
<feature type="signal peptide" evidence="1">
    <location>
        <begin position="1"/>
        <end position="20"/>
    </location>
</feature>
<evidence type="ECO:0000259" key="2">
    <source>
        <dbReference type="Pfam" id="PF01682"/>
    </source>
</evidence>
<keyword evidence="1" id="KW-0732">Signal</keyword>
<reference evidence="4" key="1">
    <citation type="submission" date="2022-11" db="UniProtKB">
        <authorList>
            <consortium name="WormBaseParasite"/>
        </authorList>
    </citation>
    <scope>IDENTIFICATION</scope>
</reference>
<evidence type="ECO:0000313" key="4">
    <source>
        <dbReference type="WBParaSite" id="PDA_v2.g7412.t1"/>
    </source>
</evidence>
<dbReference type="AlphaFoldDB" id="A0A914QTZ4"/>
<evidence type="ECO:0000313" key="3">
    <source>
        <dbReference type="Proteomes" id="UP000887578"/>
    </source>
</evidence>
<organism evidence="3 4">
    <name type="scientific">Panagrolaimus davidi</name>
    <dbReference type="NCBI Taxonomy" id="227884"/>
    <lineage>
        <taxon>Eukaryota</taxon>
        <taxon>Metazoa</taxon>
        <taxon>Ecdysozoa</taxon>
        <taxon>Nematoda</taxon>
        <taxon>Chromadorea</taxon>
        <taxon>Rhabditida</taxon>
        <taxon>Tylenchina</taxon>
        <taxon>Panagrolaimomorpha</taxon>
        <taxon>Panagrolaimoidea</taxon>
        <taxon>Panagrolaimidae</taxon>
        <taxon>Panagrolaimus</taxon>
    </lineage>
</organism>
<feature type="domain" description="Domain of unknown function DB" evidence="2">
    <location>
        <begin position="31"/>
        <end position="129"/>
    </location>
</feature>
<keyword evidence="3" id="KW-1185">Reference proteome</keyword>